<protein>
    <submittedName>
        <fullName evidence="1">Uncharacterized protein</fullName>
    </submittedName>
</protein>
<geneLocation type="plasmid" evidence="1">
    <name>pQBR57</name>
</geneLocation>
<dbReference type="AlphaFoldDB" id="A0A0G4E3Y8"/>
<accession>A0A0G4E3Y8</accession>
<gene>
    <name evidence="1" type="ORF">PQBR57_0007</name>
</gene>
<name>A0A0G4E3Y8_PSEFS</name>
<dbReference type="RefSeq" id="WP_192963186.1">
    <property type="nucleotide sequence ID" value="NZ_LN713926.1"/>
</dbReference>
<reference evidence="1" key="2">
    <citation type="submission" date="2015-06" db="EMBL/GenBank/DDBJ databases">
        <title>Environmentally co-occuring mercury resistance plasmids are genetically and phenotypically diverse and confer variable context-dependent fitness effects.</title>
        <authorList>
            <person name="Hall J.P.J."/>
            <person name="Harrison E."/>
            <person name="Lilley A.K."/>
            <person name="Paterson S."/>
            <person name="Spiers A.J."/>
            <person name="Brockhurst M.A."/>
        </authorList>
    </citation>
    <scope>NUCLEOTIDE SEQUENCE [LARGE SCALE GENOMIC DNA]</scope>
    <source>
        <strain evidence="1">SBW25</strain>
        <plasmid evidence="1">pQBR57</plasmid>
    </source>
</reference>
<reference evidence="1" key="1">
    <citation type="submission" date="2014-12" db="EMBL/GenBank/DDBJ databases">
        <authorList>
            <person name="Hall J."/>
        </authorList>
    </citation>
    <scope>NUCLEOTIDE SEQUENCE [LARGE SCALE GENOMIC DNA]</scope>
    <source>
        <strain evidence="1">SBW25</strain>
        <plasmid evidence="1">pQBR57</plasmid>
    </source>
</reference>
<evidence type="ECO:0000313" key="1">
    <source>
        <dbReference type="EMBL" id="CEK41960.1"/>
    </source>
</evidence>
<sequence>MFNFNAAHQESAQISNLDSIIIEILRSDVCPDGNLPSTLFPGAGSDGALFQVIDSRSGFPDSATICDALSDWDGDTSLVEYDEKTGRGYFRLVDSDAPAQGTVLTLHEPATLDENDWAEVIPKWVNPYADYFDPIEELIKQMAQKAYLEIHKMCELAHQRIDGITLNLKF</sequence>
<organism evidence="1">
    <name type="scientific">Pseudomonas fluorescens (strain SBW25)</name>
    <dbReference type="NCBI Taxonomy" id="216595"/>
    <lineage>
        <taxon>Bacteria</taxon>
        <taxon>Pseudomonadati</taxon>
        <taxon>Pseudomonadota</taxon>
        <taxon>Gammaproteobacteria</taxon>
        <taxon>Pseudomonadales</taxon>
        <taxon>Pseudomonadaceae</taxon>
        <taxon>Pseudomonas</taxon>
    </lineage>
</organism>
<dbReference type="EMBL" id="LN713926">
    <property type="protein sequence ID" value="CEK41960.1"/>
    <property type="molecule type" value="Genomic_DNA"/>
</dbReference>
<proteinExistence type="predicted"/>
<keyword evidence="1" id="KW-0614">Plasmid</keyword>